<dbReference type="EMBL" id="AMZH03000745">
    <property type="protein sequence ID" value="RRT82193.1"/>
    <property type="molecule type" value="Genomic_DNA"/>
</dbReference>
<comment type="caution">
    <text evidence="1">The sequence shown here is derived from an EMBL/GenBank/DDBJ whole genome shotgun (WGS) entry which is preliminary data.</text>
</comment>
<proteinExistence type="predicted"/>
<dbReference type="Gene3D" id="1.10.238.10">
    <property type="entry name" value="EF-hand"/>
    <property type="match status" value="1"/>
</dbReference>
<protein>
    <recommendedName>
        <fullName evidence="3">Phosphoinositide-specific phospholipase C EF-hand-like domain-containing protein</fullName>
    </recommendedName>
</protein>
<gene>
    <name evidence="1" type="ORF">B296_00020552</name>
</gene>
<evidence type="ECO:0000313" key="1">
    <source>
        <dbReference type="EMBL" id="RRT82193.1"/>
    </source>
</evidence>
<dbReference type="Proteomes" id="UP000287651">
    <property type="component" value="Unassembled WGS sequence"/>
</dbReference>
<name>A0A427B108_ENSVE</name>
<evidence type="ECO:0008006" key="3">
    <source>
        <dbReference type="Google" id="ProtNLM"/>
    </source>
</evidence>
<dbReference type="AlphaFoldDB" id="A0A427B108"/>
<accession>A0A427B108</accession>
<reference evidence="1 2" key="1">
    <citation type="journal article" date="2014" name="Agronomy (Basel)">
        <title>A Draft Genome Sequence for Ensete ventricosum, the Drought-Tolerant Tree Against Hunger.</title>
        <authorList>
            <person name="Harrison J."/>
            <person name="Moore K.A."/>
            <person name="Paszkiewicz K."/>
            <person name="Jones T."/>
            <person name="Grant M."/>
            <person name="Ambacheew D."/>
            <person name="Muzemil S."/>
            <person name="Studholme D.J."/>
        </authorList>
    </citation>
    <scope>NUCLEOTIDE SEQUENCE [LARGE SCALE GENOMIC DNA]</scope>
</reference>
<evidence type="ECO:0000313" key="2">
    <source>
        <dbReference type="Proteomes" id="UP000287651"/>
    </source>
</evidence>
<sequence length="118" mass="13126">MGSYTCCLFFTRRFRSSETQPPADVRAAFATYAEGAAHMTADQLRSFMSEAQGGDGAEANAERVMEQALLLRQRQPLLGKLAKPAFTVDDFYSYLFSEELNPPLASQVTMIPMHHESV</sequence>
<organism evidence="1 2">
    <name type="scientific">Ensete ventricosum</name>
    <name type="common">Abyssinian banana</name>
    <name type="synonym">Musa ensete</name>
    <dbReference type="NCBI Taxonomy" id="4639"/>
    <lineage>
        <taxon>Eukaryota</taxon>
        <taxon>Viridiplantae</taxon>
        <taxon>Streptophyta</taxon>
        <taxon>Embryophyta</taxon>
        <taxon>Tracheophyta</taxon>
        <taxon>Spermatophyta</taxon>
        <taxon>Magnoliopsida</taxon>
        <taxon>Liliopsida</taxon>
        <taxon>Zingiberales</taxon>
        <taxon>Musaceae</taxon>
        <taxon>Ensete</taxon>
    </lineage>
</organism>